<feature type="compositionally biased region" description="Low complexity" evidence="1">
    <location>
        <begin position="106"/>
        <end position="120"/>
    </location>
</feature>
<keyword evidence="2" id="KW-0472">Membrane</keyword>
<accession>A0A4R6NAX8</accession>
<keyword evidence="2" id="KW-0812">Transmembrane</keyword>
<dbReference type="GO" id="GO:0015627">
    <property type="term" value="C:type II protein secretion system complex"/>
    <property type="evidence" value="ECO:0007669"/>
    <property type="project" value="InterPro"/>
</dbReference>
<name>A0A4R6NAX8_9BURK</name>
<keyword evidence="5" id="KW-1185">Reference proteome</keyword>
<feature type="region of interest" description="Disordered" evidence="1">
    <location>
        <begin position="15"/>
        <end position="40"/>
    </location>
</feature>
<dbReference type="Pfam" id="PF16537">
    <property type="entry name" value="T2SSB"/>
    <property type="match status" value="1"/>
</dbReference>
<feature type="domain" description="Type II secretion system protein GspB C-terminal" evidence="3">
    <location>
        <begin position="173"/>
        <end position="231"/>
    </location>
</feature>
<evidence type="ECO:0000259" key="3">
    <source>
        <dbReference type="Pfam" id="PF16537"/>
    </source>
</evidence>
<gene>
    <name evidence="4" type="ORF">DFR39_101370</name>
</gene>
<dbReference type="OrthoDB" id="5432325at2"/>
<feature type="region of interest" description="Disordered" evidence="1">
    <location>
        <begin position="79"/>
        <end position="120"/>
    </location>
</feature>
<evidence type="ECO:0000256" key="1">
    <source>
        <dbReference type="SAM" id="MobiDB-lite"/>
    </source>
</evidence>
<evidence type="ECO:0000313" key="5">
    <source>
        <dbReference type="Proteomes" id="UP000295357"/>
    </source>
</evidence>
<evidence type="ECO:0000313" key="4">
    <source>
        <dbReference type="EMBL" id="TDP12896.1"/>
    </source>
</evidence>
<evidence type="ECO:0000256" key="2">
    <source>
        <dbReference type="SAM" id="Phobius"/>
    </source>
</evidence>
<sequence>MSYILEALRRAESERERGQVPRLHSQAWSGQGGPEAAGAPAARSGRRWWWLGLGLSLLLGAAAAFWLWQAPAAVTAPPLAPGAQAPAKPTPEVRPPVPAVAPAPAPTQVASPDAEMRAPSAPWPLPPPPAALPPAVRADALRPPPAASAAVVAAASTQPPALAELSPALRAELPSLQVGGAMHSPTPAHRMLILNGQVYREGDQIAPGLRLEQIQLRSAVLSYKGQRLRLDY</sequence>
<dbReference type="Proteomes" id="UP000295357">
    <property type="component" value="Unassembled WGS sequence"/>
</dbReference>
<organism evidence="4 5">
    <name type="scientific">Roseateles asaccharophilus</name>
    <dbReference type="NCBI Taxonomy" id="582607"/>
    <lineage>
        <taxon>Bacteria</taxon>
        <taxon>Pseudomonadati</taxon>
        <taxon>Pseudomonadota</taxon>
        <taxon>Betaproteobacteria</taxon>
        <taxon>Burkholderiales</taxon>
        <taxon>Sphaerotilaceae</taxon>
        <taxon>Roseateles</taxon>
    </lineage>
</organism>
<feature type="transmembrane region" description="Helical" evidence="2">
    <location>
        <begin position="48"/>
        <end position="68"/>
    </location>
</feature>
<reference evidence="4 5" key="1">
    <citation type="submission" date="2019-03" db="EMBL/GenBank/DDBJ databases">
        <title>Genomic Encyclopedia of Type Strains, Phase IV (KMG-IV): sequencing the most valuable type-strain genomes for metagenomic binning, comparative biology and taxonomic classification.</title>
        <authorList>
            <person name="Goeker M."/>
        </authorList>
    </citation>
    <scope>NUCLEOTIDE SEQUENCE [LARGE SCALE GENOMIC DNA]</scope>
    <source>
        <strain evidence="4 5">DSM 25082</strain>
    </source>
</reference>
<dbReference type="InterPro" id="IPR032389">
    <property type="entry name" value="GspB_C"/>
</dbReference>
<dbReference type="EMBL" id="SNXE01000001">
    <property type="protein sequence ID" value="TDP12896.1"/>
    <property type="molecule type" value="Genomic_DNA"/>
</dbReference>
<protein>
    <submittedName>
        <fullName evidence="4">Type II secretion system protein B</fullName>
    </submittedName>
</protein>
<keyword evidence="2" id="KW-1133">Transmembrane helix</keyword>
<dbReference type="AlphaFoldDB" id="A0A4R6NAX8"/>
<dbReference type="RefSeq" id="WP_133601829.1">
    <property type="nucleotide sequence ID" value="NZ_JAUFPJ010000016.1"/>
</dbReference>
<comment type="caution">
    <text evidence="4">The sequence shown here is derived from an EMBL/GenBank/DDBJ whole genome shotgun (WGS) entry which is preliminary data.</text>
</comment>
<proteinExistence type="predicted"/>
<feature type="compositionally biased region" description="Pro residues" evidence="1">
    <location>
        <begin position="88"/>
        <end position="105"/>
    </location>
</feature>